<evidence type="ECO:0000256" key="3">
    <source>
        <dbReference type="ARBA" id="ARBA00022989"/>
    </source>
</evidence>
<sequence>MLASVFMCQGLGSVASALAPFILVSAYKHPILSSIEAQNGNESAFIDAMWRIIIGLGVIPSAIALYFRLTIPETFRFTAEVRRNITEATRDYERSQGACSSEAIAVVPVAAPQLPTASWEDLRQYFSQFRNFKVLFGASYSWFALDVAFYTLNLNTPIILESIAFGKDSDYHDQLSSCNMLDSGIFRALITASRGGLILAAAASLPGYLFSLALVDYWGRKPIQQMGFVVLTVLFMIMGFAYTDLRMNAKTWFAILYSLANFFQNFGPNTTTFLIPSKNWPTRYRATAYGICAACGKLGAVIAQIGFSSIQINNSDDDENNTKSVQKILQLIAFFMLSGVFSTLLLTETKGKTLEELSGENVAEEEEHEQIPLLHRS</sequence>
<dbReference type="STRING" id="231916.A0A409VJR2"/>
<evidence type="ECO:0000256" key="6">
    <source>
        <dbReference type="SAM" id="Phobius"/>
    </source>
</evidence>
<dbReference type="EMBL" id="NHYE01005629">
    <property type="protein sequence ID" value="PPQ66488.1"/>
    <property type="molecule type" value="Genomic_DNA"/>
</dbReference>
<evidence type="ECO:0000259" key="7">
    <source>
        <dbReference type="PROSITE" id="PS50850"/>
    </source>
</evidence>
<accession>A0A409VJR2</accession>
<dbReference type="InParanoid" id="A0A409VJR2"/>
<comment type="subcellular location">
    <subcellularLocation>
        <location evidence="1">Membrane</location>
        <topology evidence="1">Multi-pass membrane protein</topology>
    </subcellularLocation>
</comment>
<dbReference type="InterPro" id="IPR005829">
    <property type="entry name" value="Sugar_transporter_CS"/>
</dbReference>
<feature type="transmembrane region" description="Helical" evidence="6">
    <location>
        <begin position="226"/>
        <end position="243"/>
    </location>
</feature>
<dbReference type="GO" id="GO:0022857">
    <property type="term" value="F:transmembrane transporter activity"/>
    <property type="evidence" value="ECO:0007669"/>
    <property type="project" value="InterPro"/>
</dbReference>
<gene>
    <name evidence="8" type="ORF">CVT26_011175</name>
</gene>
<organism evidence="8 9">
    <name type="scientific">Gymnopilus dilepis</name>
    <dbReference type="NCBI Taxonomy" id="231916"/>
    <lineage>
        <taxon>Eukaryota</taxon>
        <taxon>Fungi</taxon>
        <taxon>Dikarya</taxon>
        <taxon>Basidiomycota</taxon>
        <taxon>Agaricomycotina</taxon>
        <taxon>Agaricomycetes</taxon>
        <taxon>Agaricomycetidae</taxon>
        <taxon>Agaricales</taxon>
        <taxon>Agaricineae</taxon>
        <taxon>Hymenogastraceae</taxon>
        <taxon>Gymnopilus</taxon>
    </lineage>
</organism>
<dbReference type="PANTHER" id="PTHR24064">
    <property type="entry name" value="SOLUTE CARRIER FAMILY 22 MEMBER"/>
    <property type="match status" value="1"/>
</dbReference>
<evidence type="ECO:0000256" key="1">
    <source>
        <dbReference type="ARBA" id="ARBA00004141"/>
    </source>
</evidence>
<feature type="transmembrane region" description="Helical" evidence="6">
    <location>
        <begin position="48"/>
        <end position="67"/>
    </location>
</feature>
<evidence type="ECO:0000256" key="4">
    <source>
        <dbReference type="ARBA" id="ARBA00023136"/>
    </source>
</evidence>
<dbReference type="GO" id="GO:0016020">
    <property type="term" value="C:membrane"/>
    <property type="evidence" value="ECO:0007669"/>
    <property type="project" value="UniProtKB-SubCell"/>
</dbReference>
<keyword evidence="9" id="KW-1185">Reference proteome</keyword>
<comment type="caution">
    <text evidence="8">The sequence shown here is derived from an EMBL/GenBank/DDBJ whole genome shotgun (WGS) entry which is preliminary data.</text>
</comment>
<keyword evidence="3 6" id="KW-1133">Transmembrane helix</keyword>
<evidence type="ECO:0000256" key="5">
    <source>
        <dbReference type="SAM" id="MobiDB-lite"/>
    </source>
</evidence>
<dbReference type="InterPro" id="IPR036259">
    <property type="entry name" value="MFS_trans_sf"/>
</dbReference>
<evidence type="ECO:0000313" key="8">
    <source>
        <dbReference type="EMBL" id="PPQ66488.1"/>
    </source>
</evidence>
<dbReference type="Pfam" id="PF00083">
    <property type="entry name" value="Sugar_tr"/>
    <property type="match status" value="2"/>
</dbReference>
<name>A0A409VJR2_9AGAR</name>
<keyword evidence="2 6" id="KW-0812">Transmembrane</keyword>
<evidence type="ECO:0000256" key="2">
    <source>
        <dbReference type="ARBA" id="ARBA00022692"/>
    </source>
</evidence>
<dbReference type="InterPro" id="IPR020846">
    <property type="entry name" value="MFS_dom"/>
</dbReference>
<feature type="domain" description="Major facilitator superfamily (MFS) profile" evidence="7">
    <location>
        <begin position="1"/>
        <end position="350"/>
    </location>
</feature>
<feature type="transmembrane region" description="Helical" evidence="6">
    <location>
        <begin position="328"/>
        <end position="347"/>
    </location>
</feature>
<dbReference type="AlphaFoldDB" id="A0A409VJR2"/>
<feature type="region of interest" description="Disordered" evidence="5">
    <location>
        <begin position="357"/>
        <end position="377"/>
    </location>
</feature>
<proteinExistence type="predicted"/>
<feature type="transmembrane region" description="Helical" evidence="6">
    <location>
        <begin position="197"/>
        <end position="219"/>
    </location>
</feature>
<protein>
    <recommendedName>
        <fullName evidence="7">Major facilitator superfamily (MFS) profile domain-containing protein</fullName>
    </recommendedName>
</protein>
<dbReference type="PROSITE" id="PS50850">
    <property type="entry name" value="MFS"/>
    <property type="match status" value="1"/>
</dbReference>
<reference evidence="8 9" key="1">
    <citation type="journal article" date="2018" name="Evol. Lett.">
        <title>Horizontal gene cluster transfer increased hallucinogenic mushroom diversity.</title>
        <authorList>
            <person name="Reynolds H.T."/>
            <person name="Vijayakumar V."/>
            <person name="Gluck-Thaler E."/>
            <person name="Korotkin H.B."/>
            <person name="Matheny P.B."/>
            <person name="Slot J.C."/>
        </authorList>
    </citation>
    <scope>NUCLEOTIDE SEQUENCE [LARGE SCALE GENOMIC DNA]</scope>
    <source>
        <strain evidence="8 9">SRW20</strain>
    </source>
</reference>
<keyword evidence="4 6" id="KW-0472">Membrane</keyword>
<evidence type="ECO:0000313" key="9">
    <source>
        <dbReference type="Proteomes" id="UP000284706"/>
    </source>
</evidence>
<dbReference type="InterPro" id="IPR005828">
    <property type="entry name" value="MFS_sugar_transport-like"/>
</dbReference>
<dbReference type="Gene3D" id="1.20.1250.20">
    <property type="entry name" value="MFS general substrate transporter like domains"/>
    <property type="match status" value="2"/>
</dbReference>
<dbReference type="OrthoDB" id="433512at2759"/>
<dbReference type="Proteomes" id="UP000284706">
    <property type="component" value="Unassembled WGS sequence"/>
</dbReference>
<dbReference type="PROSITE" id="PS00216">
    <property type="entry name" value="SUGAR_TRANSPORT_1"/>
    <property type="match status" value="1"/>
</dbReference>
<feature type="transmembrane region" description="Helical" evidence="6">
    <location>
        <begin position="288"/>
        <end position="308"/>
    </location>
</feature>
<dbReference type="SUPFAM" id="SSF103473">
    <property type="entry name" value="MFS general substrate transporter"/>
    <property type="match status" value="1"/>
</dbReference>